<dbReference type="Pfam" id="PF01844">
    <property type="entry name" value="HNH"/>
    <property type="match status" value="1"/>
</dbReference>
<dbReference type="SMART" id="SM00507">
    <property type="entry name" value="HNHc"/>
    <property type="match status" value="1"/>
</dbReference>
<comment type="similarity">
    <text evidence="1">Belongs to the Rv1128c/1148c/1588c/1702c/1945/3466 family.</text>
</comment>
<dbReference type="InterPro" id="IPR003870">
    <property type="entry name" value="DUF222"/>
</dbReference>
<dbReference type="CDD" id="cd00085">
    <property type="entry name" value="HNHc"/>
    <property type="match status" value="1"/>
</dbReference>
<evidence type="ECO:0000313" key="3">
    <source>
        <dbReference type="EMBL" id="NKG20271.1"/>
    </source>
</evidence>
<sequence>MAALTTAGLAELQQVLAPSIETPDESISEVPVDDKLRLLALLNPVLKRLVDDIAAELGSSAVRSLLLAMLAEDLSRTTGRAQIVAAGKVDDTNAHTMTQEPLSELIELHNHLENFIGGASTLPTDHYHSPSTKMLFRDSHDLLKDRLHLSYTAAKKRLLTRDLLLPHAGFNGALISPRYKELGRVFNDGTADPLEAAGTARRLLALQPGIDAQQDPDSTAERIEKQVADSLTSRNQSGTGQLLKLISSQLDDTALERSEKQMEDHFGLEFKGKRPHGFIWELCTGTSGHELLTTFSDELSNPRSKSGSTSEAQEALEQPALPGMDSSPQLSPEPNIIPAWAVSPDMPMDERPRAEFSDLGQVPPADIQGTQIPMLPGETLAAARSRSKARNLLQAFFDAIRCTMNRDPDPTGNLPMKPNIDLVVTISWDSLIGKLNDPGISNHGHLVSAGYARRLACVANVLPAVLGTESQPLDLGRTQRFFSRAQRRAMALRDRGCINPGCTMAAHRCEANHIQPWYLGGKTDLSNGALLCPICHASFHAGHFKIVVLKSIPYVLQDKVLDPEQRLRRNWFFHPQSDSIHVS</sequence>
<dbReference type="Gene3D" id="1.10.30.50">
    <property type="match status" value="1"/>
</dbReference>
<comment type="caution">
    <text evidence="3">The sequence shown here is derived from an EMBL/GenBank/DDBJ whole genome shotgun (WGS) entry which is preliminary data.</text>
</comment>
<evidence type="ECO:0000313" key="4">
    <source>
        <dbReference type="Proteomes" id="UP000746595"/>
    </source>
</evidence>
<organism evidence="3 4">
    <name type="scientific">Paeniglutamicibacter terrestris</name>
    <dbReference type="NCBI Taxonomy" id="2723403"/>
    <lineage>
        <taxon>Bacteria</taxon>
        <taxon>Bacillati</taxon>
        <taxon>Actinomycetota</taxon>
        <taxon>Actinomycetes</taxon>
        <taxon>Micrococcales</taxon>
        <taxon>Micrococcaceae</taxon>
        <taxon>Paeniglutamicibacter</taxon>
    </lineage>
</organism>
<proteinExistence type="inferred from homology"/>
<accession>A0ABX1G204</accession>
<name>A0ABX1G204_9MICC</name>
<dbReference type="InterPro" id="IPR003615">
    <property type="entry name" value="HNH_nuc"/>
</dbReference>
<evidence type="ECO:0000256" key="1">
    <source>
        <dbReference type="ARBA" id="ARBA00023450"/>
    </source>
</evidence>
<keyword evidence="4" id="KW-1185">Reference proteome</keyword>
<dbReference type="EMBL" id="JAAWVT010000002">
    <property type="protein sequence ID" value="NKG20271.1"/>
    <property type="molecule type" value="Genomic_DNA"/>
</dbReference>
<reference evidence="3 4" key="1">
    <citation type="submission" date="2020-04" db="EMBL/GenBank/DDBJ databases">
        <title>Paeniglutamicibacter sp. ANT13_2, a novel actinomycete isolated from sediment in Antarctica.</title>
        <authorList>
            <person name="Sakdapetsiri C."/>
            <person name="Pinyakong O."/>
        </authorList>
    </citation>
    <scope>NUCLEOTIDE SEQUENCE [LARGE SCALE GENOMIC DNA]</scope>
    <source>
        <strain evidence="3 4">ANT13_2</strain>
    </source>
</reference>
<dbReference type="InterPro" id="IPR002711">
    <property type="entry name" value="HNH"/>
</dbReference>
<dbReference type="Pfam" id="PF02720">
    <property type="entry name" value="DUF222"/>
    <property type="match status" value="1"/>
</dbReference>
<gene>
    <name evidence="3" type="ORF">HED64_06035</name>
</gene>
<protein>
    <submittedName>
        <fullName evidence="3">DUF222 domain-containing protein</fullName>
    </submittedName>
</protein>
<feature type="domain" description="HNH nuclease" evidence="2">
    <location>
        <begin position="485"/>
        <end position="537"/>
    </location>
</feature>
<evidence type="ECO:0000259" key="2">
    <source>
        <dbReference type="SMART" id="SM00507"/>
    </source>
</evidence>
<dbReference type="Proteomes" id="UP000746595">
    <property type="component" value="Unassembled WGS sequence"/>
</dbReference>
<dbReference type="RefSeq" id="WP_168151212.1">
    <property type="nucleotide sequence ID" value="NZ_JAAWVT010000002.1"/>
</dbReference>